<feature type="region of interest" description="Disordered" evidence="1">
    <location>
        <begin position="195"/>
        <end position="275"/>
    </location>
</feature>
<gene>
    <name evidence="4" type="ORF">SYNPS1DRAFT_28663</name>
</gene>
<dbReference type="EMBL" id="KZ989684">
    <property type="protein sequence ID" value="RKP25608.1"/>
    <property type="molecule type" value="Genomic_DNA"/>
</dbReference>
<evidence type="ECO:0000313" key="5">
    <source>
        <dbReference type="Proteomes" id="UP000278143"/>
    </source>
</evidence>
<keyword evidence="2" id="KW-1133">Transmembrane helix</keyword>
<keyword evidence="2" id="KW-0472">Membrane</keyword>
<feature type="compositionally biased region" description="Polar residues" evidence="1">
    <location>
        <begin position="266"/>
        <end position="275"/>
    </location>
</feature>
<feature type="chain" id="PRO_5020776322" description="Mid2 domain-containing protein" evidence="3">
    <location>
        <begin position="38"/>
        <end position="368"/>
    </location>
</feature>
<protein>
    <recommendedName>
        <fullName evidence="6">Mid2 domain-containing protein</fullName>
    </recommendedName>
</protein>
<name>A0A4P9Z011_9FUNG</name>
<feature type="region of interest" description="Disordered" evidence="1">
    <location>
        <begin position="41"/>
        <end position="159"/>
    </location>
</feature>
<feature type="signal peptide" evidence="3">
    <location>
        <begin position="1"/>
        <end position="37"/>
    </location>
</feature>
<keyword evidence="5" id="KW-1185">Reference proteome</keyword>
<keyword evidence="3" id="KW-0732">Signal</keyword>
<feature type="compositionally biased region" description="Low complexity" evidence="1">
    <location>
        <begin position="63"/>
        <end position="134"/>
    </location>
</feature>
<feature type="region of interest" description="Disordered" evidence="1">
    <location>
        <begin position="344"/>
        <end position="368"/>
    </location>
</feature>
<evidence type="ECO:0008006" key="6">
    <source>
        <dbReference type="Google" id="ProtNLM"/>
    </source>
</evidence>
<feature type="compositionally biased region" description="Low complexity" evidence="1">
    <location>
        <begin position="143"/>
        <end position="154"/>
    </location>
</feature>
<dbReference type="AlphaFoldDB" id="A0A4P9Z011"/>
<reference evidence="5" key="1">
    <citation type="journal article" date="2018" name="Nat. Microbiol.">
        <title>Leveraging single-cell genomics to expand the fungal tree of life.</title>
        <authorList>
            <person name="Ahrendt S.R."/>
            <person name="Quandt C.A."/>
            <person name="Ciobanu D."/>
            <person name="Clum A."/>
            <person name="Salamov A."/>
            <person name="Andreopoulos B."/>
            <person name="Cheng J.F."/>
            <person name="Woyke T."/>
            <person name="Pelin A."/>
            <person name="Henrissat B."/>
            <person name="Reynolds N.K."/>
            <person name="Benny G.L."/>
            <person name="Smith M.E."/>
            <person name="James T.Y."/>
            <person name="Grigoriev I.V."/>
        </authorList>
    </citation>
    <scope>NUCLEOTIDE SEQUENCE [LARGE SCALE GENOMIC DNA]</scope>
    <source>
        <strain evidence="5">Benny S71-1</strain>
    </source>
</reference>
<evidence type="ECO:0000313" key="4">
    <source>
        <dbReference type="EMBL" id="RKP25608.1"/>
    </source>
</evidence>
<sequence>MKLFGAVFPIKSSLHLPLSLVLLLLLLLIGIDGHAQAQEALSPGDPQLADSRPVLSTPIRHLPPATTTTTVATITARPPSSASSLSPTTITSPSVRKPSAPTTTSSPSPSPTTTTATTTPPSAEAAPTPQSTSPESRTQQLNESGEGSEAEAASQPRRSISKVSIACIVVIPTLVVGLGIGLAISLYIRRRRRAHANKGTDYSTGDDTLGTRGTARTNTSRSNPPPAQQPQPQQQQQQRTRRIFRGGSLDLRRSAAVTRSIGRSGVPQTWNSRSRSFSDAIHRPAAVPAPAMLETGKASGVLSDAAAFPPVPGPSRPLERRARAGLGDSRAASNRWTVTIDTSDMQVVPLPPPNYKEALKEPPAAADV</sequence>
<proteinExistence type="predicted"/>
<feature type="transmembrane region" description="Helical" evidence="2">
    <location>
        <begin position="163"/>
        <end position="188"/>
    </location>
</feature>
<evidence type="ECO:0000256" key="2">
    <source>
        <dbReference type="SAM" id="Phobius"/>
    </source>
</evidence>
<dbReference type="OrthoDB" id="5593363at2759"/>
<organism evidence="4 5">
    <name type="scientific">Syncephalis pseudoplumigaleata</name>
    <dbReference type="NCBI Taxonomy" id="1712513"/>
    <lineage>
        <taxon>Eukaryota</taxon>
        <taxon>Fungi</taxon>
        <taxon>Fungi incertae sedis</taxon>
        <taxon>Zoopagomycota</taxon>
        <taxon>Zoopagomycotina</taxon>
        <taxon>Zoopagomycetes</taxon>
        <taxon>Zoopagales</taxon>
        <taxon>Piptocephalidaceae</taxon>
        <taxon>Syncephalis</taxon>
    </lineage>
</organism>
<evidence type="ECO:0000256" key="1">
    <source>
        <dbReference type="SAM" id="MobiDB-lite"/>
    </source>
</evidence>
<accession>A0A4P9Z011</accession>
<dbReference type="Proteomes" id="UP000278143">
    <property type="component" value="Unassembled WGS sequence"/>
</dbReference>
<evidence type="ECO:0000256" key="3">
    <source>
        <dbReference type="SAM" id="SignalP"/>
    </source>
</evidence>
<feature type="region of interest" description="Disordered" evidence="1">
    <location>
        <begin position="306"/>
        <end position="330"/>
    </location>
</feature>
<keyword evidence="2" id="KW-0812">Transmembrane</keyword>